<sequence>MMDMVRIRLDGWELLIPRNRHCAWEPCFRAVDIRLSAGWVVTFGPRYGLMRRKWSSAYICTAAIISDAEWNRVHTPLQPTGCGGFFVYHV</sequence>
<dbReference type="AlphaFoldDB" id="A0A3S8ZY86"/>
<dbReference type="KEGG" id="palb:EJC50_01265"/>
<name>A0A3S8ZY86_9BACL</name>
<gene>
    <name evidence="1" type="ORF">EJC50_01265</name>
</gene>
<evidence type="ECO:0000313" key="2">
    <source>
        <dbReference type="Proteomes" id="UP000272528"/>
    </source>
</evidence>
<dbReference type="RefSeq" id="WP_126011572.1">
    <property type="nucleotide sequence ID" value="NZ_CP034437.1"/>
</dbReference>
<organism evidence="1 2">
    <name type="scientific">Paenibacillus albus</name>
    <dbReference type="NCBI Taxonomy" id="2495582"/>
    <lineage>
        <taxon>Bacteria</taxon>
        <taxon>Bacillati</taxon>
        <taxon>Bacillota</taxon>
        <taxon>Bacilli</taxon>
        <taxon>Bacillales</taxon>
        <taxon>Paenibacillaceae</taxon>
        <taxon>Paenibacillus</taxon>
    </lineage>
</organism>
<evidence type="ECO:0000313" key="1">
    <source>
        <dbReference type="EMBL" id="AZN38449.1"/>
    </source>
</evidence>
<keyword evidence="2" id="KW-1185">Reference proteome</keyword>
<dbReference type="EMBL" id="CP034437">
    <property type="protein sequence ID" value="AZN38449.1"/>
    <property type="molecule type" value="Genomic_DNA"/>
</dbReference>
<dbReference type="Proteomes" id="UP000272528">
    <property type="component" value="Chromosome"/>
</dbReference>
<reference evidence="2" key="1">
    <citation type="submission" date="2018-12" db="EMBL/GenBank/DDBJ databases">
        <title>Genome sequence of Peanibacillus sp.</title>
        <authorList>
            <person name="Subramani G."/>
            <person name="Srinivasan S."/>
            <person name="Kim M.K."/>
        </authorList>
    </citation>
    <scope>NUCLEOTIDE SEQUENCE [LARGE SCALE GENOMIC DNA]</scope>
    <source>
        <strain evidence="2">18JY67-1</strain>
    </source>
</reference>
<proteinExistence type="predicted"/>
<protein>
    <submittedName>
        <fullName evidence="1">Uncharacterized protein</fullName>
    </submittedName>
</protein>
<accession>A0A3S8ZY86</accession>